<evidence type="ECO:0000313" key="1">
    <source>
        <dbReference type="EMBL" id="BBJ46999.1"/>
    </source>
</evidence>
<evidence type="ECO:0000313" key="2">
    <source>
        <dbReference type="Proteomes" id="UP000463951"/>
    </source>
</evidence>
<dbReference type="EMBL" id="AP019620">
    <property type="protein sequence ID" value="BBJ46999.1"/>
    <property type="molecule type" value="Genomic_DNA"/>
</dbReference>
<gene>
    <name evidence="1" type="ORF">SSPO_097170</name>
</gene>
<proteinExistence type="predicted"/>
<dbReference type="AlphaFoldDB" id="A0A499VDG6"/>
<accession>A0A499VDG6</accession>
<protein>
    <submittedName>
        <fullName evidence="1">Uncharacterized protein</fullName>
    </submittedName>
</protein>
<name>A0A499VDG6_9ACTN</name>
<dbReference type="Proteomes" id="UP000463951">
    <property type="component" value="Chromosome"/>
</dbReference>
<reference evidence="1 2" key="1">
    <citation type="journal article" date="2020" name="Int. J. Syst. Evol. Microbiol.">
        <title>Reclassification of Streptomyces castelarensis and Streptomyces sporoclivatus as later heterotypic synonyms of Streptomyces antimycoticus.</title>
        <authorList>
            <person name="Komaki H."/>
            <person name="Tamura T."/>
        </authorList>
    </citation>
    <scope>NUCLEOTIDE SEQUENCE [LARGE SCALE GENOMIC DNA]</scope>
    <source>
        <strain evidence="1 2">NBRC 100767</strain>
    </source>
</reference>
<organism evidence="1 2">
    <name type="scientific">Streptomyces antimycoticus</name>
    <dbReference type="NCBI Taxonomy" id="68175"/>
    <lineage>
        <taxon>Bacteria</taxon>
        <taxon>Bacillati</taxon>
        <taxon>Actinomycetota</taxon>
        <taxon>Actinomycetes</taxon>
        <taxon>Kitasatosporales</taxon>
        <taxon>Streptomycetaceae</taxon>
        <taxon>Streptomyces</taxon>
        <taxon>Streptomyces violaceusniger group</taxon>
    </lineage>
</organism>
<sequence>MVCPGVCTGTGAPGRSRATGAGNACGSQTGTWVVPPTRRACTAPREHTGPPCLREHLSDRHLVEEVAAGVRHLVLVHEDRHVVRGAQVHGRADVVVVRVGDQDGGHGACVQPDLLQRGEHDVAVAGVAGVDEGAAVPVLDDPPVGVAPGHRIDVALDADDVVLTQKLRHGRSDPLVVPKPT</sequence>